<comment type="caution">
    <text evidence="5">The sequence shown here is derived from an EMBL/GenBank/DDBJ whole genome shotgun (WGS) entry which is preliminary data.</text>
</comment>
<dbReference type="PANTHER" id="PTHR30469">
    <property type="entry name" value="MULTIDRUG RESISTANCE PROTEIN MDTA"/>
    <property type="match status" value="1"/>
</dbReference>
<feature type="domain" description="CzcB-like barrel-sandwich hybrid" evidence="3">
    <location>
        <begin position="75"/>
        <end position="197"/>
    </location>
</feature>
<organism evidence="5 6">
    <name type="scientific">Paremcibacter congregatus</name>
    <dbReference type="NCBI Taxonomy" id="2043170"/>
    <lineage>
        <taxon>Bacteria</taxon>
        <taxon>Pseudomonadati</taxon>
        <taxon>Pseudomonadota</taxon>
        <taxon>Alphaproteobacteria</taxon>
        <taxon>Emcibacterales</taxon>
        <taxon>Emcibacteraceae</taxon>
        <taxon>Paremcibacter</taxon>
    </lineage>
</organism>
<proteinExistence type="inferred from homology"/>
<dbReference type="EMBL" id="PDEM01000031">
    <property type="protein sequence ID" value="PHZ83752.1"/>
    <property type="molecule type" value="Genomic_DNA"/>
</dbReference>
<feature type="domain" description="YknX-like C-terminal permuted SH3-like" evidence="4">
    <location>
        <begin position="280"/>
        <end position="349"/>
    </location>
</feature>
<keyword evidence="6" id="KW-1185">Reference proteome</keyword>
<accession>A0A2G4YN53</accession>
<dbReference type="AlphaFoldDB" id="A0A2G4YN53"/>
<dbReference type="PANTHER" id="PTHR30469:SF15">
    <property type="entry name" value="HLYD FAMILY OF SECRETION PROTEINS"/>
    <property type="match status" value="1"/>
</dbReference>
<reference evidence="5 6" key="1">
    <citation type="submission" date="2017-10" db="EMBL/GenBank/DDBJ databases">
        <title>Frigbacter circumglobatus gen. nov. sp. nov., isolated from sediment cultured in situ.</title>
        <authorList>
            <person name="Zhao Z."/>
        </authorList>
    </citation>
    <scope>NUCLEOTIDE SEQUENCE [LARGE SCALE GENOMIC DNA]</scope>
    <source>
        <strain evidence="5 6">ZYL</strain>
    </source>
</reference>
<gene>
    <name evidence="5" type="ORF">CRD36_15410</name>
</gene>
<dbReference type="SUPFAM" id="SSF111369">
    <property type="entry name" value="HlyD-like secretion proteins"/>
    <property type="match status" value="1"/>
</dbReference>
<comment type="similarity">
    <text evidence="1">Belongs to the membrane fusion protein (MFP) (TC 8.A.1) family.</text>
</comment>
<evidence type="ECO:0000259" key="3">
    <source>
        <dbReference type="Pfam" id="PF25973"/>
    </source>
</evidence>
<dbReference type="InterPro" id="IPR058637">
    <property type="entry name" value="YknX-like_C"/>
</dbReference>
<evidence type="ECO:0000256" key="2">
    <source>
        <dbReference type="SAM" id="SignalP"/>
    </source>
</evidence>
<dbReference type="InterPro" id="IPR058647">
    <property type="entry name" value="BSH_CzcB-like"/>
</dbReference>
<dbReference type="FunCoup" id="A0A2G4YN53">
    <property type="interactions" value="252"/>
</dbReference>
<dbReference type="NCBIfam" id="TIGR01730">
    <property type="entry name" value="RND_mfp"/>
    <property type="match status" value="1"/>
</dbReference>
<dbReference type="Pfam" id="PF25973">
    <property type="entry name" value="BSH_CzcB"/>
    <property type="match status" value="1"/>
</dbReference>
<feature type="chain" id="PRO_5013552323" evidence="2">
    <location>
        <begin position="25"/>
        <end position="353"/>
    </location>
</feature>
<dbReference type="OrthoDB" id="9806939at2"/>
<dbReference type="GO" id="GO:1990281">
    <property type="term" value="C:efflux pump complex"/>
    <property type="evidence" value="ECO:0007669"/>
    <property type="project" value="TreeGrafter"/>
</dbReference>
<dbReference type="Gene3D" id="2.40.420.20">
    <property type="match status" value="1"/>
</dbReference>
<dbReference type="InterPro" id="IPR006143">
    <property type="entry name" value="RND_pump_MFP"/>
</dbReference>
<protein>
    <submittedName>
        <fullName evidence="5">Uncharacterized protein</fullName>
    </submittedName>
</protein>
<evidence type="ECO:0000313" key="5">
    <source>
        <dbReference type="EMBL" id="PHZ83752.1"/>
    </source>
</evidence>
<evidence type="ECO:0000259" key="4">
    <source>
        <dbReference type="Pfam" id="PF25989"/>
    </source>
</evidence>
<evidence type="ECO:0000313" key="6">
    <source>
        <dbReference type="Proteomes" id="UP000229730"/>
    </source>
</evidence>
<dbReference type="Gene3D" id="2.40.30.170">
    <property type="match status" value="1"/>
</dbReference>
<feature type="signal peptide" evidence="2">
    <location>
        <begin position="1"/>
        <end position="24"/>
    </location>
</feature>
<dbReference type="Proteomes" id="UP000229730">
    <property type="component" value="Unassembled WGS sequence"/>
</dbReference>
<name>A0A2G4YN53_9PROT</name>
<dbReference type="Gene3D" id="1.10.287.470">
    <property type="entry name" value="Helix hairpin bin"/>
    <property type="match status" value="1"/>
</dbReference>
<dbReference type="InParanoid" id="A0A2G4YN53"/>
<dbReference type="GO" id="GO:0015562">
    <property type="term" value="F:efflux transmembrane transporter activity"/>
    <property type="evidence" value="ECO:0007669"/>
    <property type="project" value="TreeGrafter"/>
</dbReference>
<evidence type="ECO:0000256" key="1">
    <source>
        <dbReference type="ARBA" id="ARBA00009477"/>
    </source>
</evidence>
<dbReference type="RefSeq" id="WP_099474842.1">
    <property type="nucleotide sequence ID" value="NZ_CP041025.1"/>
</dbReference>
<dbReference type="Pfam" id="PF25989">
    <property type="entry name" value="YknX_C"/>
    <property type="match status" value="1"/>
</dbReference>
<dbReference type="Gene3D" id="2.40.50.100">
    <property type="match status" value="1"/>
</dbReference>
<keyword evidence="2" id="KW-0732">Signal</keyword>
<sequence>MTRPPVKFLVSALALVLITHSAEAQQPPNQPKAKVRVATAEMTEIAPTLNVPGTVVSLQNSRLAAETSAAVDWVAEVGTQVKKGATVAQLNKRLLQLELVNSAADIKRIKAQLDFRTKDVTRLKKLLTNQTIAESRYDEAISQESVLEQELAQAGARHDRIKYLLEKSEIKAPADGWVVERYISAGEYVTAGAPVVRFVDTVNSEITVQAPLDLLPNITAGMEITVANGNQLVTTRIRAIIPVGDNASRMAEIRLENPGRKWAIGTAVRVSLPNAETRKVLAVPRDALIIRAGQSYIYKIAQDGKAERINIRSGVTSATRIEVTGHLTQGDQVVTRGGETLRPGQEVEVLPLS</sequence>